<dbReference type="RefSeq" id="WP_013866660.1">
    <property type="nucleotide sequence ID" value="NC_015636.1"/>
</dbReference>
<dbReference type="KEGG" id="mok:Metok_0492"/>
<feature type="domain" description="CARDB" evidence="1">
    <location>
        <begin position="276"/>
        <end position="363"/>
    </location>
</feature>
<dbReference type="SUPFAM" id="SSF49384">
    <property type="entry name" value="Carbohydrate-binding domain"/>
    <property type="match status" value="1"/>
</dbReference>
<dbReference type="GO" id="GO:0030246">
    <property type="term" value="F:carbohydrate binding"/>
    <property type="evidence" value="ECO:0007669"/>
    <property type="project" value="InterPro"/>
</dbReference>
<dbReference type="InterPro" id="IPR013783">
    <property type="entry name" value="Ig-like_fold"/>
</dbReference>
<accession>F8AL38</accession>
<dbReference type="GeneID" id="10772614"/>
<gene>
    <name evidence="2" type="ordered locus">Metok_0492</name>
</gene>
<dbReference type="Gene3D" id="2.60.40.10">
    <property type="entry name" value="Immunoglobulins"/>
    <property type="match status" value="3"/>
</dbReference>
<proteinExistence type="predicted"/>
<evidence type="ECO:0000313" key="3">
    <source>
        <dbReference type="Proteomes" id="UP000009296"/>
    </source>
</evidence>
<dbReference type="eggNOG" id="arCOG02532">
    <property type="taxonomic scope" value="Archaea"/>
</dbReference>
<dbReference type="STRING" id="647113.Metok_0492"/>
<dbReference type="OrthoDB" id="92044at2157"/>
<dbReference type="Gene3D" id="2.60.40.680">
    <property type="match status" value="1"/>
</dbReference>
<dbReference type="AlphaFoldDB" id="F8AL38"/>
<name>F8AL38_METOI</name>
<dbReference type="eggNOG" id="arCOG06150">
    <property type="taxonomic scope" value="Archaea"/>
</dbReference>
<evidence type="ECO:0000313" key="2">
    <source>
        <dbReference type="EMBL" id="AEH06474.1"/>
    </source>
</evidence>
<dbReference type="EMBL" id="CP002792">
    <property type="protein sequence ID" value="AEH06474.1"/>
    <property type="molecule type" value="Genomic_DNA"/>
</dbReference>
<reference evidence="2" key="1">
    <citation type="submission" date="2011-05" db="EMBL/GenBank/DDBJ databases">
        <title>Complete sequence of chromosome of Methanothermococcus okinawensis IH1.</title>
        <authorList>
            <consortium name="US DOE Joint Genome Institute"/>
            <person name="Lucas S."/>
            <person name="Han J."/>
            <person name="Lapidus A."/>
            <person name="Cheng J.-F."/>
            <person name="Goodwin L."/>
            <person name="Pitluck S."/>
            <person name="Peters L."/>
            <person name="Mikhailova N."/>
            <person name="Held B."/>
            <person name="Han C."/>
            <person name="Tapia R."/>
            <person name="Land M."/>
            <person name="Hauser L."/>
            <person name="Kyrpides N."/>
            <person name="Ivanova N."/>
            <person name="Pagani I."/>
            <person name="Sieprawska-Lupa M."/>
            <person name="Takai K."/>
            <person name="Miyazaki J."/>
            <person name="Whitman W."/>
            <person name="Woyke T."/>
        </authorList>
    </citation>
    <scope>NUCLEOTIDE SEQUENCE [LARGE SCALE GENOMIC DNA]</scope>
    <source>
        <strain evidence="2">IH1</strain>
    </source>
</reference>
<protein>
    <submittedName>
        <fullName evidence="2">APHP domain protein</fullName>
    </submittedName>
</protein>
<feature type="domain" description="CARDB" evidence="1">
    <location>
        <begin position="163"/>
        <end position="263"/>
    </location>
</feature>
<evidence type="ECO:0000259" key="1">
    <source>
        <dbReference type="Pfam" id="PF07705"/>
    </source>
</evidence>
<dbReference type="InterPro" id="IPR008965">
    <property type="entry name" value="CBM2/CBM3_carb-bd_dom_sf"/>
</dbReference>
<keyword evidence="3" id="KW-1185">Reference proteome</keyword>
<dbReference type="Pfam" id="PF07705">
    <property type="entry name" value="CARDB"/>
    <property type="match status" value="3"/>
</dbReference>
<sequence>MNIIKPILLAIIVLLTGMASTSGMATVELPNVALHPGECTNITVTVKNVNDLAGGRVVLSYNASVIKIEKLNFLINGLNPTPNLNYERNGTVICSFAGSTGVSGNISLMNVSIRAIGVGNTSTPIYLNKTVHINNRDFYTYLKNSASNNINFSMKNGIITIIQPDLTVTNLQVPTNPIVNNTYAINATIKNIGTDNASSFNVVLKDNGNNVATKTVNSLNAKSTTTISFNWKPSTEGAHNLTVVVDSSKQVNETNELNNQLSKMVYVKPIPIHDVAVESVNANNTVVNTTINVTATISNKGNQNETNINVSLYANNQYQSSSFLNLDAGKNKTITFTYIPTTVGTVALKVKAVIKNDNNPSNNEKETTITVSAKPKPDLIPQNISLKSTEGLNEYVENHTYNITALVINTGTNDSGAFNVSLKIDGNTINKTTINSLTKGSSKLVSFLWTPNTTGAHTIEIVADSGNNIDELSENNNKISKQITVNPENTNFSATPKK</sequence>
<organism evidence="2 3">
    <name type="scientific">Methanothermococcus okinawensis (strain DSM 14208 / JCM 11175 / IH1)</name>
    <dbReference type="NCBI Taxonomy" id="647113"/>
    <lineage>
        <taxon>Archaea</taxon>
        <taxon>Methanobacteriati</taxon>
        <taxon>Methanobacteriota</taxon>
        <taxon>Methanomada group</taxon>
        <taxon>Methanococci</taxon>
        <taxon>Methanococcales</taxon>
        <taxon>Methanococcaceae</taxon>
        <taxon>Methanothermococcus</taxon>
    </lineage>
</organism>
<dbReference type="HOGENOM" id="CLU_547047_0_0_2"/>
<dbReference type="Proteomes" id="UP000009296">
    <property type="component" value="Chromosome"/>
</dbReference>
<dbReference type="InterPro" id="IPR011635">
    <property type="entry name" value="CARDB"/>
</dbReference>
<feature type="domain" description="CARDB" evidence="1">
    <location>
        <begin position="376"/>
        <end position="480"/>
    </location>
</feature>